<evidence type="ECO:0000313" key="3">
    <source>
        <dbReference type="Proteomes" id="UP000176005"/>
    </source>
</evidence>
<proteinExistence type="predicted"/>
<dbReference type="EMBL" id="LJGW01000231">
    <property type="protein sequence ID" value="OEV11348.1"/>
    <property type="molecule type" value="Genomic_DNA"/>
</dbReference>
<protein>
    <submittedName>
        <fullName evidence="2">Uncharacterized protein</fullName>
    </submittedName>
</protein>
<dbReference type="RefSeq" id="WP_070017085.1">
    <property type="nucleotide sequence ID" value="NZ_LJGW01000231.1"/>
</dbReference>
<reference evidence="2 3" key="1">
    <citation type="journal article" date="2016" name="Front. Microbiol.">
        <title>Comparative Genomics Analysis of Streptomyces Species Reveals Their Adaptation to the Marine Environment and Their Diversity at the Genomic Level.</title>
        <authorList>
            <person name="Tian X."/>
            <person name="Zhang Z."/>
            <person name="Yang T."/>
            <person name="Chen M."/>
            <person name="Li J."/>
            <person name="Chen F."/>
            <person name="Yang J."/>
            <person name="Li W."/>
            <person name="Zhang B."/>
            <person name="Zhang Z."/>
            <person name="Wu J."/>
            <person name="Zhang C."/>
            <person name="Long L."/>
            <person name="Xiao J."/>
        </authorList>
    </citation>
    <scope>NUCLEOTIDE SEQUENCE [LARGE SCALE GENOMIC DNA]</scope>
    <source>
        <strain evidence="2 3">SCSIO 10429</strain>
    </source>
</reference>
<feature type="compositionally biased region" description="Basic and acidic residues" evidence="1">
    <location>
        <begin position="241"/>
        <end position="254"/>
    </location>
</feature>
<evidence type="ECO:0000313" key="2">
    <source>
        <dbReference type="EMBL" id="OEV11348.1"/>
    </source>
</evidence>
<keyword evidence="3" id="KW-1185">Reference proteome</keyword>
<name>A0A1E7L5B3_9ACTN</name>
<sequence length="346" mass="38082">MLSRRQFTEPAEVRCETCPGRPVLPTPVDIDTRKCVRCQGKNAYLSVPHPEDHLCTPCRRACPTCGGATVRGGGECRSCRRVCRHCGGSLPPPEVEAGGVEWAPERVVYPDAGTRGLCGRCRTAHTSSDPLTVVLAAVPEKLLRACGGQVPARAMEQMRWELQDRTGVQLVERIERRWWGKWAHLPLEKKATDRQEGYGPDDVLGWLVVPTECQGRCEDGFIPDDPNRPCPVCRPTRTRFDHGEAPRAGRRGDRGEDDAEPGPSGDVDERAGSGPWERRYAEAVDYRPPMRECTGRDGACGVPVAEPYEQCPACAGWPWCGCGRRRFDPARAACCPVCAADPRDVP</sequence>
<feature type="region of interest" description="Disordered" evidence="1">
    <location>
        <begin position="241"/>
        <end position="278"/>
    </location>
</feature>
<dbReference type="Proteomes" id="UP000176005">
    <property type="component" value="Unassembled WGS sequence"/>
</dbReference>
<comment type="caution">
    <text evidence="2">The sequence shown here is derived from an EMBL/GenBank/DDBJ whole genome shotgun (WGS) entry which is preliminary data.</text>
</comment>
<evidence type="ECO:0000256" key="1">
    <source>
        <dbReference type="SAM" id="MobiDB-lite"/>
    </source>
</evidence>
<gene>
    <name evidence="2" type="ORF">AN218_13300</name>
</gene>
<feature type="compositionally biased region" description="Basic and acidic residues" evidence="1">
    <location>
        <begin position="267"/>
        <end position="278"/>
    </location>
</feature>
<accession>A0A1E7L5B3</accession>
<organism evidence="2 3">
    <name type="scientific">Streptomyces nanshensis</name>
    <dbReference type="NCBI Taxonomy" id="518642"/>
    <lineage>
        <taxon>Bacteria</taxon>
        <taxon>Bacillati</taxon>
        <taxon>Actinomycetota</taxon>
        <taxon>Actinomycetes</taxon>
        <taxon>Kitasatosporales</taxon>
        <taxon>Streptomycetaceae</taxon>
        <taxon>Streptomyces</taxon>
    </lineage>
</organism>
<dbReference type="AlphaFoldDB" id="A0A1E7L5B3"/>